<organism evidence="3 4">
    <name type="scientific">Piromyces finnis</name>
    <dbReference type="NCBI Taxonomy" id="1754191"/>
    <lineage>
        <taxon>Eukaryota</taxon>
        <taxon>Fungi</taxon>
        <taxon>Fungi incertae sedis</taxon>
        <taxon>Chytridiomycota</taxon>
        <taxon>Chytridiomycota incertae sedis</taxon>
        <taxon>Neocallimastigomycetes</taxon>
        <taxon>Neocallimastigales</taxon>
        <taxon>Neocallimastigaceae</taxon>
        <taxon>Piromyces</taxon>
    </lineage>
</organism>
<reference evidence="3" key="2">
    <citation type="submission" date="2016-08" db="EMBL/GenBank/DDBJ databases">
        <title>Pervasive Adenine N6-methylation of Active Genes in Fungi.</title>
        <authorList>
            <consortium name="DOE Joint Genome Institute"/>
            <person name="Mondo S.J."/>
            <person name="Dannebaum R.O."/>
            <person name="Kuo R.C."/>
            <person name="Labutti K."/>
            <person name="Haridas S."/>
            <person name="Kuo A."/>
            <person name="Salamov A."/>
            <person name="Ahrendt S.R."/>
            <person name="Lipzen A."/>
            <person name="Sullivan W."/>
            <person name="Andreopoulos W.B."/>
            <person name="Clum A."/>
            <person name="Lindquist E."/>
            <person name="Daum C."/>
            <person name="Ramamoorthy G.K."/>
            <person name="Gryganskyi A."/>
            <person name="Culley D."/>
            <person name="Magnuson J.K."/>
            <person name="James T.Y."/>
            <person name="O'Malley M.A."/>
            <person name="Stajich J.E."/>
            <person name="Spatafora J.W."/>
            <person name="Visel A."/>
            <person name="Grigoriev I.V."/>
        </authorList>
    </citation>
    <scope>NUCLEOTIDE SEQUENCE [LARGE SCALE GENOMIC DNA]</scope>
    <source>
        <strain evidence="3">Finn</strain>
    </source>
</reference>
<keyword evidence="4" id="KW-1185">Reference proteome</keyword>
<comment type="subcellular location">
    <subcellularLocation>
        <location evidence="1">Membrane</location>
    </subcellularLocation>
</comment>
<dbReference type="GO" id="GO:0016020">
    <property type="term" value="C:membrane"/>
    <property type="evidence" value="ECO:0007669"/>
    <property type="project" value="UniProtKB-SubCell"/>
</dbReference>
<sequence>MVKVIITGTTGFVGEGILLECLDNDKVDKVLSVSRRATGKTHEKLKELIIPSFKDLSEDDERLQGYDACFYCAGRTGVGIEEQEYRDTTIDTPLHFAKALGQNKDMTFIFVSGHGSDKNGKYMWARIKGEAEEHFINMKGNPFKNTFCPRLCMMKINPEMKNVTTAQKFYSIMTTFTKPFNISNTIQEVGKCMISLVLNGYDKQILDCKDISICAKKLDS</sequence>
<dbReference type="EMBL" id="MCFH01000026">
    <property type="protein sequence ID" value="ORX48673.1"/>
    <property type="molecule type" value="Genomic_DNA"/>
</dbReference>
<protein>
    <recommendedName>
        <fullName evidence="2">NAD-dependent epimerase/dehydratase domain-containing protein</fullName>
    </recommendedName>
</protein>
<comment type="caution">
    <text evidence="3">The sequence shown here is derived from an EMBL/GenBank/DDBJ whole genome shotgun (WGS) entry which is preliminary data.</text>
</comment>
<dbReference type="InterPro" id="IPR036291">
    <property type="entry name" value="NAD(P)-bd_dom_sf"/>
</dbReference>
<accession>A0A1Y1V6T4</accession>
<name>A0A1Y1V6T4_9FUNG</name>
<dbReference type="STRING" id="1754191.A0A1Y1V6T4"/>
<dbReference type="Proteomes" id="UP000193719">
    <property type="component" value="Unassembled WGS sequence"/>
</dbReference>
<dbReference type="InterPro" id="IPR001509">
    <property type="entry name" value="Epimerase_deHydtase"/>
</dbReference>
<dbReference type="PANTHER" id="PTHR14097:SF8">
    <property type="entry name" value="NAD(P)-BINDING DOMAIN-CONTAINING PROTEIN"/>
    <property type="match status" value="1"/>
</dbReference>
<dbReference type="PANTHER" id="PTHR14097">
    <property type="entry name" value="OXIDOREDUCTASE HTATIP2"/>
    <property type="match status" value="1"/>
</dbReference>
<evidence type="ECO:0000259" key="2">
    <source>
        <dbReference type="Pfam" id="PF01370"/>
    </source>
</evidence>
<reference evidence="3" key="1">
    <citation type="submission" date="2016-08" db="EMBL/GenBank/DDBJ databases">
        <title>Genomes of anaerobic fungi encode conserved fungal cellulosomes for biomass hydrolysis.</title>
        <authorList>
            <consortium name="DOE Joint Genome Institute"/>
            <person name="Haitjema C.H."/>
            <person name="Gilmore S.P."/>
            <person name="Henske J.K."/>
            <person name="Solomon K.V."/>
            <person name="De Groot R."/>
            <person name="Kuo A."/>
            <person name="Mondo S.J."/>
            <person name="Salamov A.A."/>
            <person name="Labutti K."/>
            <person name="Zhao Z."/>
            <person name="Chiniquy J."/>
            <person name="Barry K."/>
            <person name="Brewer H.M."/>
            <person name="Purvine S.O."/>
            <person name="Wright A.T."/>
            <person name="Boxma B."/>
            <person name="Van Alen T."/>
            <person name="Hackstein J.H."/>
            <person name="Baker S.E."/>
            <person name="Grigoriev I.V."/>
            <person name="O'Malley M.A."/>
        </authorList>
    </citation>
    <scope>NUCLEOTIDE SEQUENCE [LARGE SCALE GENOMIC DNA]</scope>
    <source>
        <strain evidence="3">Finn</strain>
    </source>
</reference>
<dbReference type="SUPFAM" id="SSF51735">
    <property type="entry name" value="NAD(P)-binding Rossmann-fold domains"/>
    <property type="match status" value="1"/>
</dbReference>
<dbReference type="AlphaFoldDB" id="A0A1Y1V6T4"/>
<evidence type="ECO:0000313" key="3">
    <source>
        <dbReference type="EMBL" id="ORX48673.1"/>
    </source>
</evidence>
<proteinExistence type="predicted"/>
<dbReference type="Gene3D" id="3.40.50.720">
    <property type="entry name" value="NAD(P)-binding Rossmann-like Domain"/>
    <property type="match status" value="1"/>
</dbReference>
<dbReference type="OrthoDB" id="3535423at2759"/>
<gene>
    <name evidence="3" type="ORF">BCR36DRAFT_413096</name>
</gene>
<evidence type="ECO:0000313" key="4">
    <source>
        <dbReference type="Proteomes" id="UP000193719"/>
    </source>
</evidence>
<evidence type="ECO:0000256" key="1">
    <source>
        <dbReference type="ARBA" id="ARBA00004370"/>
    </source>
</evidence>
<feature type="domain" description="NAD-dependent epimerase/dehydratase" evidence="2">
    <location>
        <begin position="4"/>
        <end position="100"/>
    </location>
</feature>
<dbReference type="Pfam" id="PF01370">
    <property type="entry name" value="Epimerase"/>
    <property type="match status" value="1"/>
</dbReference>